<keyword evidence="2" id="KW-1185">Reference proteome</keyword>
<accession>A0ACC6PDS8</accession>
<name>A0ACC6PDS8_9BACL</name>
<dbReference type="EMBL" id="JBBKAR010000037">
    <property type="protein sequence ID" value="MEJ8305063.1"/>
    <property type="molecule type" value="Genomic_DNA"/>
</dbReference>
<protein>
    <submittedName>
        <fullName evidence="1">Helix-turn-helix domain-containing protein</fullName>
    </submittedName>
</protein>
<gene>
    <name evidence="1" type="ORF">WKI47_14245</name>
</gene>
<proteinExistence type="predicted"/>
<dbReference type="Proteomes" id="UP001380953">
    <property type="component" value="Unassembled WGS sequence"/>
</dbReference>
<evidence type="ECO:0000313" key="1">
    <source>
        <dbReference type="EMBL" id="MEJ8305063.1"/>
    </source>
</evidence>
<organism evidence="1 2">
    <name type="scientific">Saccharibacillus sacchari</name>
    <dbReference type="NCBI Taxonomy" id="456493"/>
    <lineage>
        <taxon>Bacteria</taxon>
        <taxon>Bacillati</taxon>
        <taxon>Bacillota</taxon>
        <taxon>Bacilli</taxon>
        <taxon>Bacillales</taxon>
        <taxon>Paenibacillaceae</taxon>
        <taxon>Saccharibacillus</taxon>
    </lineage>
</organism>
<reference evidence="1" key="1">
    <citation type="submission" date="2024-03" db="EMBL/GenBank/DDBJ databases">
        <title>Whole genome sequecning of epiphytes from Marcgravia umbellata leaves.</title>
        <authorList>
            <person name="Kumar G."/>
            <person name="Savka M.A."/>
        </authorList>
    </citation>
    <scope>NUCLEOTIDE SEQUENCE</scope>
    <source>
        <strain evidence="1">RIT_BL5</strain>
    </source>
</reference>
<evidence type="ECO:0000313" key="2">
    <source>
        <dbReference type="Proteomes" id="UP001380953"/>
    </source>
</evidence>
<sequence>MQRNKTSILFFKRLIKYFLILAILILMMAPLYVKSYDLAKRLTIEKSSARLHDGIGVLERQVLRAQEIGNLLRQEESFKRLFFLQGEPSSAYYYDFERLQTKLKSLSLTQDLFSNAYIAFRDNPVFVSNSLSSDNADDVYRRYYRYPGMTVQEWKTMLFGKTDVFRILPSKAVHSSYYSRDDFQAMTVLINNSYYNALDVKSVLAIDINTEDIAKLLLYEEQLGDHQVYLTDLDGNLLLAKGSEASASQADTLQEVLTKQTSTGEPKEDAIELNSRQYVTLSDVSARLGIRVVVAIPSSTFETNIDALMELVVTYAAAGAIVVVLLAVLFSMRETLTLRKLVQTAGTLSQVNFTTLNEYKYMDRAFTRIRSINEEQLERIEALNISIRYSVLKNLLVLGLHTQRELEEAIDCFGDTFERFCIAKARWSTEENREERDEANPAALRPNPGIELEKVLRTLPDYGVLALHVHANEAIFVLFGKTEEQGSVRELGDRLSGMLRTLSRDVPSAAIINIGLSGIKSGLKQARPAYEQAQYALSLHENGISSGVHVFERSGSGEGGPEFDHTIPLKLHDALIAGEERGAEQIFADASTQMAVHARTEQERLQIFFTVRQTVSNAYKVMRLGNGYKEETKAEALPEYDQTKDVFKLFGELEQTALELCRSVIGRKKSNNDRLKADILNYIAENYGDSSLSAGKIAAELMLSEKYVFSFVKEQTGKSLGKYIEELRLEQAERLLIQTDEPNSAILKKCGFGSENTFYRAFSKKHGVTPSSWKETHRKLTP</sequence>
<comment type="caution">
    <text evidence="1">The sequence shown here is derived from an EMBL/GenBank/DDBJ whole genome shotgun (WGS) entry which is preliminary data.</text>
</comment>